<dbReference type="VEuPathDB" id="PlasmoDB:PGAL8A_00266500"/>
<accession>A0A1J1GT45</accession>
<dbReference type="GeneID" id="39731194"/>
<keyword evidence="2" id="KW-0472">Membrane</keyword>
<feature type="region of interest" description="Disordered" evidence="1">
    <location>
        <begin position="153"/>
        <end position="232"/>
    </location>
</feature>
<feature type="transmembrane region" description="Helical" evidence="2">
    <location>
        <begin position="275"/>
        <end position="296"/>
    </location>
</feature>
<dbReference type="AlphaFoldDB" id="A0A1J1GT45"/>
<dbReference type="Proteomes" id="UP000220797">
    <property type="component" value="Unassembled WGS sequence"/>
</dbReference>
<reference evidence="3" key="1">
    <citation type="submission" date="2015-04" db="EMBL/GenBank/DDBJ databases">
        <authorList>
            <consortium name="Pathogen Informatics"/>
        </authorList>
    </citation>
    <scope>NUCLEOTIDE SEQUENCE [LARGE SCALE GENOMIC DNA]</scope>
    <source>
        <strain evidence="3">8A</strain>
    </source>
</reference>
<organism evidence="3 4">
    <name type="scientific">Plasmodium gallinaceum</name>
    <dbReference type="NCBI Taxonomy" id="5849"/>
    <lineage>
        <taxon>Eukaryota</taxon>
        <taxon>Sar</taxon>
        <taxon>Alveolata</taxon>
        <taxon>Apicomplexa</taxon>
        <taxon>Aconoidasida</taxon>
        <taxon>Haemosporida</taxon>
        <taxon>Plasmodiidae</taxon>
        <taxon>Plasmodium</taxon>
        <taxon>Plasmodium (Haemamoeba)</taxon>
    </lineage>
</organism>
<proteinExistence type="predicted"/>
<sequence length="372" mass="41105">MIIYIYLLVCIFQYFYSINFEIGKNNLKTELCHRSGRILAEQQRGTSSRRVRSTSSHENFLQIWLKSIEGDFFDQLEKLTKNFTANNAQDFLDWMYQKGGNITKVLNLSSDPEVKSFFNKTLTSWRRVTDDVLLDSALGSYVDSLFKTTNITTNNNGSSSTLPSTSTSLSTPTLSSNLTTSSISTSSPELTISPTAMPSASDLSPTVDLTPTTSDSHIHTTTSSTDDASDLPTVFSTNGMNSTIALTNNSTVLTPTQHGGGLTGATCTGLLCAPAFAALPISVALLGGVFFFVLLYKYTPIGKFLGRDNPKKKKAKKRLNEIPMECINSPKLLKVKKTENTKRSRLHRFLRAFGYDKNFPYIDEDIPSDQVI</sequence>
<feature type="compositionally biased region" description="Polar residues" evidence="1">
    <location>
        <begin position="196"/>
        <end position="209"/>
    </location>
</feature>
<dbReference type="EMBL" id="CVMV01000035">
    <property type="protein sequence ID" value="CRG95462.1"/>
    <property type="molecule type" value="Genomic_DNA"/>
</dbReference>
<gene>
    <name evidence="3" type="ORF">PGAL8A_00266500</name>
</gene>
<dbReference type="OMA" id="TSSHENF"/>
<feature type="compositionally biased region" description="Low complexity" evidence="1">
    <location>
        <begin position="210"/>
        <end position="232"/>
    </location>
</feature>
<evidence type="ECO:0000256" key="1">
    <source>
        <dbReference type="SAM" id="MobiDB-lite"/>
    </source>
</evidence>
<keyword evidence="2" id="KW-0812">Transmembrane</keyword>
<keyword evidence="4" id="KW-1185">Reference proteome</keyword>
<comment type="caution">
    <text evidence="3">The sequence shown here is derived from an EMBL/GenBank/DDBJ whole genome shotgun (WGS) entry which is preliminary data.</text>
</comment>
<protein>
    <submittedName>
        <fullName evidence="3">PIR-like protein</fullName>
    </submittedName>
</protein>
<evidence type="ECO:0000313" key="3">
    <source>
        <dbReference type="EMBL" id="CRG95462.1"/>
    </source>
</evidence>
<keyword evidence="2" id="KW-1133">Transmembrane helix</keyword>
<name>A0A1J1GT45_PLAGA</name>
<dbReference type="RefSeq" id="XP_028528273.1">
    <property type="nucleotide sequence ID" value="XM_028671640.1"/>
</dbReference>
<evidence type="ECO:0000313" key="4">
    <source>
        <dbReference type="Proteomes" id="UP000220797"/>
    </source>
</evidence>
<feature type="compositionally biased region" description="Low complexity" evidence="1">
    <location>
        <begin position="153"/>
        <end position="195"/>
    </location>
</feature>
<evidence type="ECO:0000256" key="2">
    <source>
        <dbReference type="SAM" id="Phobius"/>
    </source>
</evidence>